<evidence type="ECO:0000256" key="1">
    <source>
        <dbReference type="ARBA" id="ARBA00022679"/>
    </source>
</evidence>
<dbReference type="AlphaFoldDB" id="A0A8J8B4A7"/>
<evidence type="ECO:0000313" key="5">
    <source>
        <dbReference type="Proteomes" id="UP000730161"/>
    </source>
</evidence>
<comment type="caution">
    <text evidence="4">The sequence shown here is derived from an EMBL/GenBank/DDBJ whole genome shotgun (WGS) entry which is preliminary data.</text>
</comment>
<gene>
    <name evidence="4" type="ORF">RJ53_03110</name>
</gene>
<dbReference type="PANTHER" id="PTHR43420">
    <property type="entry name" value="ACETYLTRANSFERASE"/>
    <property type="match status" value="1"/>
</dbReference>
<dbReference type="PIRSF" id="PIRSF037663">
    <property type="entry name" value="Acetyltransf_GNAT_prd"/>
    <property type="match status" value="1"/>
</dbReference>
<keyword evidence="2" id="KW-0012">Acyltransferase</keyword>
<dbReference type="RefSeq" id="WP_211530175.1">
    <property type="nucleotide sequence ID" value="NZ_JWHL01000003.1"/>
</dbReference>
<evidence type="ECO:0000259" key="3">
    <source>
        <dbReference type="PROSITE" id="PS51186"/>
    </source>
</evidence>
<evidence type="ECO:0000256" key="2">
    <source>
        <dbReference type="ARBA" id="ARBA00023315"/>
    </source>
</evidence>
<keyword evidence="5" id="KW-1185">Reference proteome</keyword>
<feature type="domain" description="N-acetyltransferase" evidence="3">
    <location>
        <begin position="2"/>
        <end position="148"/>
    </location>
</feature>
<protein>
    <recommendedName>
        <fullName evidence="3">N-acetyltransferase domain-containing protein</fullName>
    </recommendedName>
</protein>
<reference evidence="4" key="1">
    <citation type="submission" date="2014-12" db="EMBL/GenBank/DDBJ databases">
        <authorList>
            <person name="Huang H.-H."/>
            <person name="Chen S.-C."/>
            <person name="Lai M.-C."/>
        </authorList>
    </citation>
    <scope>NUCLEOTIDE SEQUENCE</scope>
    <source>
        <strain evidence="4">K1F9705b</strain>
    </source>
</reference>
<dbReference type="InterPro" id="IPR016181">
    <property type="entry name" value="Acyl_CoA_acyltransferase"/>
</dbReference>
<proteinExistence type="predicted"/>
<accession>A0A8J8B4A7</accession>
<dbReference type="InterPro" id="IPR000182">
    <property type="entry name" value="GNAT_dom"/>
</dbReference>
<dbReference type="InterPro" id="IPR017255">
    <property type="entry name" value="AcTrfase_GNAT_prd"/>
</dbReference>
<dbReference type="InterPro" id="IPR050680">
    <property type="entry name" value="YpeA/RimI_acetyltransf"/>
</dbReference>
<dbReference type="PANTHER" id="PTHR43420:SF12">
    <property type="entry name" value="N-ACETYLTRANSFERASE DOMAIN-CONTAINING PROTEIN"/>
    <property type="match status" value="1"/>
</dbReference>
<dbReference type="OrthoDB" id="43754at2157"/>
<keyword evidence="1" id="KW-0808">Transferase</keyword>
<dbReference type="CDD" id="cd04301">
    <property type="entry name" value="NAT_SF"/>
    <property type="match status" value="1"/>
</dbReference>
<dbReference type="GO" id="GO:0016747">
    <property type="term" value="F:acyltransferase activity, transferring groups other than amino-acyl groups"/>
    <property type="evidence" value="ECO:0007669"/>
    <property type="project" value="InterPro"/>
</dbReference>
<name>A0A8J8B4A7_9EURY</name>
<dbReference type="Proteomes" id="UP000730161">
    <property type="component" value="Unassembled WGS sequence"/>
</dbReference>
<dbReference type="Pfam" id="PF00583">
    <property type="entry name" value="Acetyltransf_1"/>
    <property type="match status" value="1"/>
</dbReference>
<dbReference type="SUPFAM" id="SSF55729">
    <property type="entry name" value="Acyl-CoA N-acyltransferases (Nat)"/>
    <property type="match status" value="1"/>
</dbReference>
<dbReference type="PROSITE" id="PS51186">
    <property type="entry name" value="GNAT"/>
    <property type="match status" value="1"/>
</dbReference>
<dbReference type="Gene3D" id="3.40.630.30">
    <property type="match status" value="1"/>
</dbReference>
<sequence length="148" mass="16590">MVVIRGFEEPDFHQVVTLEVGSSGSVYGASVFIRQMQALAAPTFFVSSVDDQITGYAIGSLVSGAPEKGWILRLQVAEPYRRQGIARMLLDRLHDEFGNMAVREVFLSVSPANSRAVPLYLSFGYEEVGFRKEYFGPAEDRLILRRRI</sequence>
<organism evidence="4 5">
    <name type="scientific">Methanocalculus chunghsingensis</name>
    <dbReference type="NCBI Taxonomy" id="156457"/>
    <lineage>
        <taxon>Archaea</taxon>
        <taxon>Methanobacteriati</taxon>
        <taxon>Methanobacteriota</taxon>
        <taxon>Stenosarchaea group</taxon>
        <taxon>Methanomicrobia</taxon>
        <taxon>Methanomicrobiales</taxon>
        <taxon>Methanocalculaceae</taxon>
        <taxon>Methanocalculus</taxon>
    </lineage>
</organism>
<dbReference type="EMBL" id="JWHL01000003">
    <property type="protein sequence ID" value="MBR1368546.1"/>
    <property type="molecule type" value="Genomic_DNA"/>
</dbReference>
<evidence type="ECO:0000313" key="4">
    <source>
        <dbReference type="EMBL" id="MBR1368546.1"/>
    </source>
</evidence>